<dbReference type="Proteomes" id="UP000291084">
    <property type="component" value="Chromosome 5"/>
</dbReference>
<sequence length="80" mass="9331">NLASRCLELNGKRRPTMREITLELEGIRKLEKKSNAQEGHDEFVISEDYQSWDDNFIISEIMSTFDLSSKTTILKDIHIM</sequence>
<evidence type="ECO:0000313" key="1">
    <source>
        <dbReference type="EMBL" id="BAT87585.1"/>
    </source>
</evidence>
<protein>
    <recommendedName>
        <fullName evidence="3">Protein kinase domain-containing protein</fullName>
    </recommendedName>
</protein>
<proteinExistence type="predicted"/>
<organism evidence="1 2">
    <name type="scientific">Vigna angularis var. angularis</name>
    <dbReference type="NCBI Taxonomy" id="157739"/>
    <lineage>
        <taxon>Eukaryota</taxon>
        <taxon>Viridiplantae</taxon>
        <taxon>Streptophyta</taxon>
        <taxon>Embryophyta</taxon>
        <taxon>Tracheophyta</taxon>
        <taxon>Spermatophyta</taxon>
        <taxon>Magnoliopsida</taxon>
        <taxon>eudicotyledons</taxon>
        <taxon>Gunneridae</taxon>
        <taxon>Pentapetalae</taxon>
        <taxon>rosids</taxon>
        <taxon>fabids</taxon>
        <taxon>Fabales</taxon>
        <taxon>Fabaceae</taxon>
        <taxon>Papilionoideae</taxon>
        <taxon>50 kb inversion clade</taxon>
        <taxon>NPAAA clade</taxon>
        <taxon>indigoferoid/millettioid clade</taxon>
        <taxon>Phaseoleae</taxon>
        <taxon>Vigna</taxon>
    </lineage>
</organism>
<evidence type="ECO:0008006" key="3">
    <source>
        <dbReference type="Google" id="ProtNLM"/>
    </source>
</evidence>
<keyword evidence="2" id="KW-1185">Reference proteome</keyword>
<evidence type="ECO:0000313" key="2">
    <source>
        <dbReference type="Proteomes" id="UP000291084"/>
    </source>
</evidence>
<accession>A0A0S3S454</accession>
<feature type="non-terminal residue" evidence="1">
    <location>
        <position position="1"/>
    </location>
</feature>
<gene>
    <name evidence="1" type="primary">Vigan.05G097300</name>
    <name evidence="1" type="ORF">VIGAN_05097300</name>
</gene>
<reference evidence="1 2" key="1">
    <citation type="journal article" date="2015" name="Sci. Rep.">
        <title>The power of single molecule real-time sequencing technology in the de novo assembly of a eukaryotic genome.</title>
        <authorList>
            <person name="Sakai H."/>
            <person name="Naito K."/>
            <person name="Ogiso-Tanaka E."/>
            <person name="Takahashi Y."/>
            <person name="Iseki K."/>
            <person name="Muto C."/>
            <person name="Satou K."/>
            <person name="Teruya K."/>
            <person name="Shiroma A."/>
            <person name="Shimoji M."/>
            <person name="Hirano T."/>
            <person name="Itoh T."/>
            <person name="Kaga A."/>
            <person name="Tomooka N."/>
        </authorList>
    </citation>
    <scope>NUCLEOTIDE SEQUENCE [LARGE SCALE GENOMIC DNA]</scope>
    <source>
        <strain evidence="2">cv. Shumari</strain>
    </source>
</reference>
<dbReference type="EMBL" id="AP015038">
    <property type="protein sequence ID" value="BAT87585.1"/>
    <property type="molecule type" value="Genomic_DNA"/>
</dbReference>
<name>A0A0S3S454_PHAAN</name>
<dbReference type="AlphaFoldDB" id="A0A0S3S454"/>